<keyword evidence="2" id="KW-1185">Reference proteome</keyword>
<protein>
    <recommendedName>
        <fullName evidence="3">Cysteine-rich CWC family protein</fullName>
    </recommendedName>
</protein>
<dbReference type="InterPro" id="IPR032720">
    <property type="entry name" value="Cys_rich_CWC"/>
</dbReference>
<organism evidence="1 2">
    <name type="scientific">Paenibacillus ihbetae</name>
    <dbReference type="NCBI Taxonomy" id="1870820"/>
    <lineage>
        <taxon>Bacteria</taxon>
        <taxon>Bacillati</taxon>
        <taxon>Bacillota</taxon>
        <taxon>Bacilli</taxon>
        <taxon>Bacillales</taxon>
        <taxon>Paenibacillaceae</taxon>
        <taxon>Paenibacillus</taxon>
    </lineage>
</organism>
<evidence type="ECO:0000313" key="2">
    <source>
        <dbReference type="Proteomes" id="UP000189059"/>
    </source>
</evidence>
<name>A0ABX3JUH5_9BACL</name>
<accession>A0ABX3JUH5</accession>
<comment type="caution">
    <text evidence="1">The sequence shown here is derived from an EMBL/GenBank/DDBJ whole genome shotgun (WGS) entry which is preliminary data.</text>
</comment>
<reference evidence="1 2" key="1">
    <citation type="submission" date="2016-12" db="EMBL/GenBank/DDBJ databases">
        <title>Genome sequencing and description of Paenibacillus sp. nov. from high altitude lake in the Indian Trans- Himalayas.</title>
        <authorList>
            <person name="Kiran S."/>
            <person name="Swarnkar M.K."/>
            <person name="Rana A."/>
            <person name="Tewari R."/>
            <person name="Gulati A."/>
        </authorList>
    </citation>
    <scope>NUCLEOTIDE SEQUENCE [LARGE SCALE GENOMIC DNA]</scope>
    <source>
        <strain evidence="1 2">IHBB 9951</strain>
    </source>
</reference>
<dbReference type="Proteomes" id="UP000189059">
    <property type="component" value="Unassembled WGS sequence"/>
</dbReference>
<dbReference type="RefSeq" id="WP_077565529.1">
    <property type="nucleotide sequence ID" value="NZ_MRVI01000001.1"/>
</dbReference>
<sequence length="82" mass="9167">METRPAEPEDEALVDQTTCPLCRQPNQCAYAAKLSDANACWCTRESFPERVLKSIPKKYAGKTCICQSCLQAIRANTFLQLP</sequence>
<dbReference type="Pfam" id="PF14375">
    <property type="entry name" value="Cys_rich_CWC"/>
    <property type="match status" value="1"/>
</dbReference>
<evidence type="ECO:0000313" key="1">
    <source>
        <dbReference type="EMBL" id="OOC60970.1"/>
    </source>
</evidence>
<evidence type="ECO:0008006" key="3">
    <source>
        <dbReference type="Google" id="ProtNLM"/>
    </source>
</evidence>
<gene>
    <name evidence="1" type="ORF">BBD40_03150</name>
</gene>
<proteinExistence type="predicted"/>
<dbReference type="EMBL" id="MRVI01000001">
    <property type="protein sequence ID" value="OOC60970.1"/>
    <property type="molecule type" value="Genomic_DNA"/>
</dbReference>